<dbReference type="RefSeq" id="WP_023573674.1">
    <property type="nucleotide sequence ID" value="NZ_AVCS01000009.1"/>
</dbReference>
<evidence type="ECO:0000313" key="2">
    <source>
        <dbReference type="EMBL" id="KGO96265.1"/>
    </source>
</evidence>
<protein>
    <recommendedName>
        <fullName evidence="4">Outer membrane protein beta-barrel domain-containing protein</fullName>
    </recommendedName>
</protein>
<evidence type="ECO:0000256" key="1">
    <source>
        <dbReference type="SAM" id="SignalP"/>
    </source>
</evidence>
<reference evidence="3" key="1">
    <citation type="submission" date="2013-09" db="EMBL/GenBank/DDBJ databases">
        <authorList>
            <person name="Zeng Z."/>
            <person name="Chen C."/>
        </authorList>
    </citation>
    <scope>NUCLEOTIDE SEQUENCE [LARGE SCALE GENOMIC DNA]</scope>
    <source>
        <strain evidence="3">DK69</strain>
    </source>
</reference>
<keyword evidence="1" id="KW-0732">Signal</keyword>
<dbReference type="Proteomes" id="UP000030149">
    <property type="component" value="Unassembled WGS sequence"/>
</dbReference>
<evidence type="ECO:0008006" key="4">
    <source>
        <dbReference type="Google" id="ProtNLM"/>
    </source>
</evidence>
<feature type="signal peptide" evidence="1">
    <location>
        <begin position="1"/>
        <end position="18"/>
    </location>
</feature>
<dbReference type="EMBL" id="JRLZ01000004">
    <property type="protein sequence ID" value="KGO96265.1"/>
    <property type="molecule type" value="Genomic_DNA"/>
</dbReference>
<keyword evidence="3" id="KW-1185">Reference proteome</keyword>
<evidence type="ECO:0000313" key="3">
    <source>
        <dbReference type="Proteomes" id="UP000030149"/>
    </source>
</evidence>
<organism evidence="2 3">
    <name type="scientific">Flavobacterium enshiense DK69</name>
    <dbReference type="NCBI Taxonomy" id="1107311"/>
    <lineage>
        <taxon>Bacteria</taxon>
        <taxon>Pseudomonadati</taxon>
        <taxon>Bacteroidota</taxon>
        <taxon>Flavobacteriia</taxon>
        <taxon>Flavobacteriales</taxon>
        <taxon>Flavobacteriaceae</taxon>
        <taxon>Flavobacterium</taxon>
    </lineage>
</organism>
<proteinExistence type="predicted"/>
<dbReference type="AlphaFoldDB" id="V6SA40"/>
<gene>
    <name evidence="2" type="ORF">Q767_04920</name>
</gene>
<dbReference type="PATRIC" id="fig|1107311.3.peg.1651"/>
<name>V6SA40_9FLAO</name>
<accession>V6SA40</accession>
<comment type="caution">
    <text evidence="2">The sequence shown here is derived from an EMBL/GenBank/DDBJ whole genome shotgun (WGS) entry which is preliminary data.</text>
</comment>
<dbReference type="OrthoDB" id="883248at2"/>
<feature type="chain" id="PRO_5004750293" description="Outer membrane protein beta-barrel domain-containing protein" evidence="1">
    <location>
        <begin position="19"/>
        <end position="199"/>
    </location>
</feature>
<dbReference type="eggNOG" id="ENOG50306XS">
    <property type="taxonomic scope" value="Bacteria"/>
</dbReference>
<reference evidence="2 3" key="2">
    <citation type="journal article" date="2015" name="Stand. Genomic Sci.">
        <title>High quality draft genomic sequence of Flavobacterium enshiense DK69(T) and comparison among Flavobacterium genomes.</title>
        <authorList>
            <person name="Zeng Z."/>
            <person name="Chen C."/>
            <person name="Du H."/>
            <person name="Wang G."/>
            <person name="Li M."/>
        </authorList>
    </citation>
    <scope>NUCLEOTIDE SEQUENCE [LARGE SCALE GENOMIC DNA]</scope>
    <source>
        <strain evidence="2 3">DK69</strain>
    </source>
</reference>
<sequence>MKKITTILLLSLSLHSFSQTNETKIENTNTTENVSVTKSLFGVQIGFIGTWIYNELKLSDKIALRSELGLVLYTAKNSSTDESASFLAPGITLEPRFYYNLNKRNRKGKDISDNSGNYISLRNTYYPDSFTVGNTEGFKIVPELHIMPTWGMKRNLGKHFNYELSTGLGYRKVFEKDDLVNNNNEDVLFDIQARIGYKF</sequence>